<name>A0ABW5UKU0_9BURK</name>
<keyword evidence="3" id="KW-1185">Reference proteome</keyword>
<sequence>MNWVSLLGLDAWAARCRAALIETALAAEDRADLARLEWQQHRRSLQTLLIVGLVLGGLTVVVLLALTMAVMVQFWDTEHRITAGWLLALGWLVVWALALWRLIAAARQLSQPFELTRHELMTDWRALKEKL</sequence>
<feature type="transmembrane region" description="Helical" evidence="1">
    <location>
        <begin position="48"/>
        <end position="75"/>
    </location>
</feature>
<proteinExistence type="predicted"/>
<organism evidence="2 3">
    <name type="scientific">Comamonas terrae</name>
    <dbReference type="NCBI Taxonomy" id="673548"/>
    <lineage>
        <taxon>Bacteria</taxon>
        <taxon>Pseudomonadati</taxon>
        <taxon>Pseudomonadota</taxon>
        <taxon>Betaproteobacteria</taxon>
        <taxon>Burkholderiales</taxon>
        <taxon>Comamonadaceae</taxon>
        <taxon>Comamonas</taxon>
    </lineage>
</organism>
<keyword evidence="1" id="KW-1133">Transmembrane helix</keyword>
<keyword evidence="1" id="KW-0812">Transmembrane</keyword>
<protein>
    <submittedName>
        <fullName evidence="2">Phage holin family protein</fullName>
    </submittedName>
</protein>
<keyword evidence="1" id="KW-0472">Membrane</keyword>
<feature type="transmembrane region" description="Helical" evidence="1">
    <location>
        <begin position="81"/>
        <end position="103"/>
    </location>
</feature>
<accession>A0ABW5UKU0</accession>
<gene>
    <name evidence="2" type="ORF">ACFSW6_09040</name>
</gene>
<evidence type="ECO:0000313" key="3">
    <source>
        <dbReference type="Proteomes" id="UP001597463"/>
    </source>
</evidence>
<dbReference type="RefSeq" id="WP_066481543.1">
    <property type="nucleotide sequence ID" value="NZ_BCNT01000016.1"/>
</dbReference>
<dbReference type="Pfam" id="PF07332">
    <property type="entry name" value="Phage_holin_3_6"/>
    <property type="match status" value="1"/>
</dbReference>
<dbReference type="EMBL" id="JBHUMV010000003">
    <property type="protein sequence ID" value="MFD2754232.1"/>
    <property type="molecule type" value="Genomic_DNA"/>
</dbReference>
<comment type="caution">
    <text evidence="2">The sequence shown here is derived from an EMBL/GenBank/DDBJ whole genome shotgun (WGS) entry which is preliminary data.</text>
</comment>
<dbReference type="Proteomes" id="UP001597463">
    <property type="component" value="Unassembled WGS sequence"/>
</dbReference>
<evidence type="ECO:0000256" key="1">
    <source>
        <dbReference type="SAM" id="Phobius"/>
    </source>
</evidence>
<dbReference type="InterPro" id="IPR009937">
    <property type="entry name" value="Phage_holin_3_6"/>
</dbReference>
<reference evidence="3" key="1">
    <citation type="journal article" date="2019" name="Int. J. Syst. Evol. Microbiol.">
        <title>The Global Catalogue of Microorganisms (GCM) 10K type strain sequencing project: providing services to taxonomists for standard genome sequencing and annotation.</title>
        <authorList>
            <consortium name="The Broad Institute Genomics Platform"/>
            <consortium name="The Broad Institute Genome Sequencing Center for Infectious Disease"/>
            <person name="Wu L."/>
            <person name="Ma J."/>
        </authorList>
    </citation>
    <scope>NUCLEOTIDE SEQUENCE [LARGE SCALE GENOMIC DNA]</scope>
    <source>
        <strain evidence="3">TISTR 1906</strain>
    </source>
</reference>
<evidence type="ECO:0000313" key="2">
    <source>
        <dbReference type="EMBL" id="MFD2754232.1"/>
    </source>
</evidence>